<feature type="transmembrane region" description="Helical" evidence="6">
    <location>
        <begin position="329"/>
        <end position="349"/>
    </location>
</feature>
<evidence type="ECO:0000313" key="8">
    <source>
        <dbReference type="EMBL" id="EXU98306.1"/>
    </source>
</evidence>
<dbReference type="GO" id="GO:0005886">
    <property type="term" value="C:plasma membrane"/>
    <property type="evidence" value="ECO:0007669"/>
    <property type="project" value="TreeGrafter"/>
</dbReference>
<dbReference type="SUPFAM" id="SSF103473">
    <property type="entry name" value="MFS general substrate transporter"/>
    <property type="match status" value="1"/>
</dbReference>
<keyword evidence="3 6" id="KW-0812">Transmembrane</keyword>
<dbReference type="Gene3D" id="1.20.1250.20">
    <property type="entry name" value="MFS general substrate transporter like domains"/>
    <property type="match status" value="1"/>
</dbReference>
<evidence type="ECO:0000256" key="5">
    <source>
        <dbReference type="ARBA" id="ARBA00023136"/>
    </source>
</evidence>
<dbReference type="Gene3D" id="1.20.1720.10">
    <property type="entry name" value="Multidrug resistance protein D"/>
    <property type="match status" value="1"/>
</dbReference>
<dbReference type="InterPro" id="IPR036259">
    <property type="entry name" value="MFS_trans_sf"/>
</dbReference>
<feature type="domain" description="Major facilitator superfamily (MFS) profile" evidence="7">
    <location>
        <begin position="37"/>
        <end position="520"/>
    </location>
</feature>
<dbReference type="PANTHER" id="PTHR23502:SF51">
    <property type="entry name" value="QUINIDINE RESISTANCE PROTEIN 1-RELATED"/>
    <property type="match status" value="1"/>
</dbReference>
<feature type="transmembrane region" description="Helical" evidence="6">
    <location>
        <begin position="68"/>
        <end position="91"/>
    </location>
</feature>
<evidence type="ECO:0000256" key="6">
    <source>
        <dbReference type="SAM" id="Phobius"/>
    </source>
</evidence>
<comment type="subcellular location">
    <subcellularLocation>
        <location evidence="1">Membrane</location>
        <topology evidence="1">Multi-pass membrane protein</topology>
    </subcellularLocation>
</comment>
<dbReference type="HOGENOM" id="CLU_008455_8_4_1"/>
<evidence type="ECO:0000256" key="1">
    <source>
        <dbReference type="ARBA" id="ARBA00004141"/>
    </source>
</evidence>
<dbReference type="PROSITE" id="PS50850">
    <property type="entry name" value="MFS"/>
    <property type="match status" value="1"/>
</dbReference>
<evidence type="ECO:0000259" key="7">
    <source>
        <dbReference type="PROSITE" id="PS50850"/>
    </source>
</evidence>
<dbReference type="EMBL" id="JELW01000027">
    <property type="protein sequence ID" value="EXU98306.1"/>
    <property type="molecule type" value="Genomic_DNA"/>
</dbReference>
<protein>
    <submittedName>
        <fullName evidence="8">MFS transporter</fullName>
    </submittedName>
</protein>
<feature type="transmembrane region" description="Helical" evidence="6">
    <location>
        <begin position="377"/>
        <end position="399"/>
    </location>
</feature>
<feature type="transmembrane region" description="Helical" evidence="6">
    <location>
        <begin position="224"/>
        <end position="245"/>
    </location>
</feature>
<feature type="transmembrane region" description="Helical" evidence="6">
    <location>
        <begin position="293"/>
        <end position="317"/>
    </location>
</feature>
<keyword evidence="4 6" id="KW-1133">Transmembrane helix</keyword>
<accession>A0A0A1UQT5</accession>
<dbReference type="Proteomes" id="UP000030151">
    <property type="component" value="Unassembled WGS sequence"/>
</dbReference>
<evidence type="ECO:0000313" key="9">
    <source>
        <dbReference type="Proteomes" id="UP000030151"/>
    </source>
</evidence>
<dbReference type="PANTHER" id="PTHR23502">
    <property type="entry name" value="MAJOR FACILITATOR SUPERFAMILY"/>
    <property type="match status" value="1"/>
</dbReference>
<feature type="transmembrane region" description="Helical" evidence="6">
    <location>
        <begin position="479"/>
        <end position="503"/>
    </location>
</feature>
<dbReference type="AlphaFoldDB" id="A0A0A1UQT5"/>
<dbReference type="InterPro" id="IPR020846">
    <property type="entry name" value="MFS_dom"/>
</dbReference>
<evidence type="ECO:0000256" key="2">
    <source>
        <dbReference type="ARBA" id="ARBA00022448"/>
    </source>
</evidence>
<gene>
    <name evidence="8" type="ORF">X797_008483</name>
</gene>
<feature type="transmembrane region" description="Helical" evidence="6">
    <location>
        <begin position="198"/>
        <end position="218"/>
    </location>
</feature>
<name>A0A0A1UQT5_9HYPO</name>
<organism evidence="8 9">
    <name type="scientific">Metarhizium robertsii</name>
    <dbReference type="NCBI Taxonomy" id="568076"/>
    <lineage>
        <taxon>Eukaryota</taxon>
        <taxon>Fungi</taxon>
        <taxon>Dikarya</taxon>
        <taxon>Ascomycota</taxon>
        <taxon>Pezizomycotina</taxon>
        <taxon>Sordariomycetes</taxon>
        <taxon>Hypocreomycetidae</taxon>
        <taxon>Hypocreales</taxon>
        <taxon>Clavicipitaceae</taxon>
        <taxon>Metarhizium</taxon>
    </lineage>
</organism>
<feature type="transmembrane region" description="Helical" evidence="6">
    <location>
        <begin position="35"/>
        <end position="56"/>
    </location>
</feature>
<dbReference type="Pfam" id="PF07690">
    <property type="entry name" value="MFS_1"/>
    <property type="match status" value="2"/>
</dbReference>
<proteinExistence type="predicted"/>
<sequence>MESKGPNTPDAESIGLKPTAAPESAYSTFSSRQKAWIVFLVALAGMFSPMSSFVFYPAIDAISKDLHVTVGLVNLAVTTYMIVSGIVPTLMGSAADSFGRRPIYALALSVYLVANLGLALQDTYVGLLLLRMLQSAGSSGLLPCFIHPLLSCQNAEVGSLLMQREIIPGANRKARPNVAPPVGPVLGGILTAKLGWKWIFWMLCILGGSCLGLILLALPETSRVIVGNGSIAPSGIYLTLLSVIARNKRGKSGESQSIHESTNLAPSLEHGPKFTLPNPLDCLKLLLLKDVAVVLSCNGIYYTIYCSIQASLSTLFIEIYNYESLGAGLIYIPFGIACLAGTFIWGKVLDSEFARLAKKHGMPQGEVRRNAGFPIEAARLSSALYLAVLSTIGTIAYGWSIHYRVHVSVPLVFQAIVGFSVTGLFVACSILHPRIKALGTLLTDLNTNKASTASASANLVRCALAAISLAILQPLIDRIGVGWCFTMFGLLGGFCGPLMIWDIKCGAALRQKRQGIEHVH</sequence>
<dbReference type="GO" id="GO:0022857">
    <property type="term" value="F:transmembrane transporter activity"/>
    <property type="evidence" value="ECO:0007669"/>
    <property type="project" value="InterPro"/>
</dbReference>
<keyword evidence="5 6" id="KW-0472">Membrane</keyword>
<evidence type="ECO:0000256" key="4">
    <source>
        <dbReference type="ARBA" id="ARBA00022989"/>
    </source>
</evidence>
<evidence type="ECO:0000256" key="3">
    <source>
        <dbReference type="ARBA" id="ARBA00022692"/>
    </source>
</evidence>
<keyword evidence="2" id="KW-0813">Transport</keyword>
<reference evidence="8 9" key="1">
    <citation type="submission" date="2014-02" db="EMBL/GenBank/DDBJ databases">
        <title>The genome sequence of the entomopathogenic fungus Metarhizium robertsii ARSEF 2575.</title>
        <authorList>
            <person name="Giuliano Garisto Donzelli B."/>
            <person name="Roe B.A."/>
            <person name="Macmil S.L."/>
            <person name="Krasnoff S.B."/>
            <person name="Gibson D.M."/>
        </authorList>
    </citation>
    <scope>NUCLEOTIDE SEQUENCE [LARGE SCALE GENOMIC DNA]</scope>
    <source>
        <strain evidence="8 9">ARSEF 2575</strain>
    </source>
</reference>
<feature type="transmembrane region" description="Helical" evidence="6">
    <location>
        <begin position="452"/>
        <end position="473"/>
    </location>
</feature>
<comment type="caution">
    <text evidence="8">The sequence shown here is derived from an EMBL/GenBank/DDBJ whole genome shotgun (WGS) entry which is preliminary data.</text>
</comment>
<feature type="transmembrane region" description="Helical" evidence="6">
    <location>
        <begin position="103"/>
        <end position="130"/>
    </location>
</feature>
<feature type="transmembrane region" description="Helical" evidence="6">
    <location>
        <begin position="411"/>
        <end position="431"/>
    </location>
</feature>
<dbReference type="InterPro" id="IPR011701">
    <property type="entry name" value="MFS"/>
</dbReference>